<evidence type="ECO:0000256" key="3">
    <source>
        <dbReference type="ARBA" id="ARBA00023004"/>
    </source>
</evidence>
<evidence type="ECO:0000313" key="8">
    <source>
        <dbReference type="EMBL" id="TWU51354.1"/>
    </source>
</evidence>
<keyword evidence="9" id="KW-1185">Reference proteome</keyword>
<dbReference type="PROSITE" id="PS51007">
    <property type="entry name" value="CYTC"/>
    <property type="match status" value="1"/>
</dbReference>
<keyword evidence="1 4" id="KW-0349">Heme</keyword>
<dbReference type="PROSITE" id="PS51820">
    <property type="entry name" value="PA14"/>
    <property type="match status" value="1"/>
</dbReference>
<gene>
    <name evidence="8" type="ORF">Poly59_29460</name>
</gene>
<dbReference type="SUPFAM" id="SSF46626">
    <property type="entry name" value="Cytochrome c"/>
    <property type="match status" value="1"/>
</dbReference>
<dbReference type="Pfam" id="PF13442">
    <property type="entry name" value="Cytochrome_CBB3"/>
    <property type="match status" value="1"/>
</dbReference>
<dbReference type="GO" id="GO:0009055">
    <property type="term" value="F:electron transfer activity"/>
    <property type="evidence" value="ECO:0007669"/>
    <property type="project" value="InterPro"/>
</dbReference>
<dbReference type="InterPro" id="IPR036909">
    <property type="entry name" value="Cyt_c-like_dom_sf"/>
</dbReference>
<dbReference type="AlphaFoldDB" id="A0A5C6ESM1"/>
<dbReference type="InterPro" id="IPR011658">
    <property type="entry name" value="PA14_dom"/>
</dbReference>
<sequence length="795" mass="88745" precursor="true">MRKHRTSLTCRFASRVAAFAVMACSPVGPFSTGFAKLHGAEETDAIVRGEAIYRDACVQCHGREGEGVVDFYPDPLVGDSTIKELAELISDTMPEEDPDTCVAEDALAVATFIHHDFYSEAAQVRRRPPRAALARLTAEQLRQSLADLYSSVTGTAWTVNERGLDASYFRDSSWKDKDRKIKRVDPVVDFNFGKESPGEGIDAEAYHIHWSGSLVARATGRYEIILRTSCSCTLEFGVHGRVLIDNHVQSEGKEEFRRTMQLTGGRVYPIKLDLNQRKRKTEQPAAYVSLSWVPPGGVEEIIPAAVLLPSSEPSTFALQAKLPPDDSSYGYERGTAVNRAWEDSTTTAAIEFADAASSELYSHYLRKHKNESDENRGKLRAFLTQLVETAFRGPVDDRIRDLYINRQIDQCEDDAEAIKQVLLITLKSPRFLYPLLDADRSPSQQAANRLALTLFDSLPSDSTLSGLVEKGKLKDRKQIEQAAWGMVRDYRCQAKIREFLYQWFDLADIEEITKDDAIYPGFDLELVSELRHSFDRFIEDVLSTEGSDFRQLLQADWMFTSDRLASFYGDAWKPAEKAADGDKPAIGHTFQRSVSDSTVHVGLLTHPLLLSQLAYHRTTSPIHRGVFLTRHLLGRVLRPPNAAFSPLNPNLHPGLTTRERVELQTGEVGCQVCHVKINALGFSLENFDAAGAYRKIENKKPVDATGNYVTRKDEVITFDGARELGDFLAGSHDCHRSFVESAFEYFVKQPIAAFGPDRADELTQFFQSTGFNIRQLIVEIAVIAAEPNNGSVTGA</sequence>
<dbReference type="EMBL" id="SJPX01000003">
    <property type="protein sequence ID" value="TWU51354.1"/>
    <property type="molecule type" value="Genomic_DNA"/>
</dbReference>
<dbReference type="InterPro" id="IPR037524">
    <property type="entry name" value="PA14/GLEYA"/>
</dbReference>
<dbReference type="Pfam" id="PF07631">
    <property type="entry name" value="PSD4"/>
    <property type="match status" value="1"/>
</dbReference>
<evidence type="ECO:0000256" key="2">
    <source>
        <dbReference type="ARBA" id="ARBA00022723"/>
    </source>
</evidence>
<dbReference type="Gene3D" id="3.90.182.10">
    <property type="entry name" value="Toxin - Anthrax Protective Antigen,domain 1"/>
    <property type="match status" value="1"/>
</dbReference>
<dbReference type="InterPro" id="IPR009056">
    <property type="entry name" value="Cyt_c-like_dom"/>
</dbReference>
<feature type="domain" description="PA14" evidence="7">
    <location>
        <begin position="159"/>
        <end position="306"/>
    </location>
</feature>
<comment type="caution">
    <text evidence="8">The sequence shown here is derived from an EMBL/GenBank/DDBJ whole genome shotgun (WGS) entry which is preliminary data.</text>
</comment>
<dbReference type="OrthoDB" id="175242at2"/>
<evidence type="ECO:0000313" key="9">
    <source>
        <dbReference type="Proteomes" id="UP000317977"/>
    </source>
</evidence>
<evidence type="ECO:0000256" key="1">
    <source>
        <dbReference type="ARBA" id="ARBA00022617"/>
    </source>
</evidence>
<dbReference type="Pfam" id="PF07691">
    <property type="entry name" value="PA14"/>
    <property type="match status" value="1"/>
</dbReference>
<dbReference type="InterPro" id="IPR013039">
    <property type="entry name" value="DUF1588"/>
</dbReference>
<proteinExistence type="predicted"/>
<dbReference type="InterPro" id="IPR013042">
    <property type="entry name" value="DUF1592"/>
</dbReference>
<dbReference type="Proteomes" id="UP000317977">
    <property type="component" value="Unassembled WGS sequence"/>
</dbReference>
<feature type="signal peptide" evidence="5">
    <location>
        <begin position="1"/>
        <end position="23"/>
    </location>
</feature>
<evidence type="ECO:0000256" key="5">
    <source>
        <dbReference type="SAM" id="SignalP"/>
    </source>
</evidence>
<protein>
    <submittedName>
        <fullName evidence="8">PA14 domain protein</fullName>
    </submittedName>
</protein>
<dbReference type="Pfam" id="PF07627">
    <property type="entry name" value="PSCyt3"/>
    <property type="match status" value="1"/>
</dbReference>
<dbReference type="GO" id="GO:0046872">
    <property type="term" value="F:metal ion binding"/>
    <property type="evidence" value="ECO:0007669"/>
    <property type="project" value="UniProtKB-KW"/>
</dbReference>
<reference evidence="8 9" key="1">
    <citation type="submission" date="2019-02" db="EMBL/GenBank/DDBJ databases">
        <title>Deep-cultivation of Planctomycetes and their phenomic and genomic characterization uncovers novel biology.</title>
        <authorList>
            <person name="Wiegand S."/>
            <person name="Jogler M."/>
            <person name="Boedeker C."/>
            <person name="Pinto D."/>
            <person name="Vollmers J."/>
            <person name="Rivas-Marin E."/>
            <person name="Kohn T."/>
            <person name="Peeters S.H."/>
            <person name="Heuer A."/>
            <person name="Rast P."/>
            <person name="Oberbeckmann S."/>
            <person name="Bunk B."/>
            <person name="Jeske O."/>
            <person name="Meyerdierks A."/>
            <person name="Storesund J.E."/>
            <person name="Kallscheuer N."/>
            <person name="Luecker S."/>
            <person name="Lage O.M."/>
            <person name="Pohl T."/>
            <person name="Merkel B.J."/>
            <person name="Hornburger P."/>
            <person name="Mueller R.-W."/>
            <person name="Bruemmer F."/>
            <person name="Labrenz M."/>
            <person name="Spormann A.M."/>
            <person name="Op Den Camp H."/>
            <person name="Overmann J."/>
            <person name="Amann R."/>
            <person name="Jetten M.S.M."/>
            <person name="Mascher T."/>
            <person name="Medema M.H."/>
            <person name="Devos D.P."/>
            <person name="Kaster A.-K."/>
            <person name="Ovreas L."/>
            <person name="Rohde M."/>
            <person name="Galperin M.Y."/>
            <person name="Jogler C."/>
        </authorList>
    </citation>
    <scope>NUCLEOTIDE SEQUENCE [LARGE SCALE GENOMIC DNA]</scope>
    <source>
        <strain evidence="8 9">Poly59</strain>
    </source>
</reference>
<evidence type="ECO:0000259" key="7">
    <source>
        <dbReference type="PROSITE" id="PS51820"/>
    </source>
</evidence>
<evidence type="ECO:0000259" key="6">
    <source>
        <dbReference type="PROSITE" id="PS51007"/>
    </source>
</evidence>
<feature type="chain" id="PRO_5022861199" evidence="5">
    <location>
        <begin position="24"/>
        <end position="795"/>
    </location>
</feature>
<accession>A0A5C6ESM1</accession>
<organism evidence="8 9">
    <name type="scientific">Rubripirellula reticaptiva</name>
    <dbReference type="NCBI Taxonomy" id="2528013"/>
    <lineage>
        <taxon>Bacteria</taxon>
        <taxon>Pseudomonadati</taxon>
        <taxon>Planctomycetota</taxon>
        <taxon>Planctomycetia</taxon>
        <taxon>Pirellulales</taxon>
        <taxon>Pirellulaceae</taxon>
        <taxon>Rubripirellula</taxon>
    </lineage>
</organism>
<name>A0A5C6ESM1_9BACT</name>
<dbReference type="SUPFAM" id="SSF56988">
    <property type="entry name" value="Anthrax protective antigen"/>
    <property type="match status" value="1"/>
</dbReference>
<evidence type="ECO:0000256" key="4">
    <source>
        <dbReference type="PROSITE-ProRule" id="PRU00433"/>
    </source>
</evidence>
<keyword evidence="3 4" id="KW-0408">Iron</keyword>
<dbReference type="SMART" id="SM00758">
    <property type="entry name" value="PA14"/>
    <property type="match status" value="1"/>
</dbReference>
<keyword evidence="5" id="KW-0732">Signal</keyword>
<dbReference type="Gene3D" id="1.10.760.10">
    <property type="entry name" value="Cytochrome c-like domain"/>
    <property type="match status" value="1"/>
</dbReference>
<feature type="domain" description="Cytochrome c" evidence="6">
    <location>
        <begin position="44"/>
        <end position="153"/>
    </location>
</feature>
<keyword evidence="2 4" id="KW-0479">Metal-binding</keyword>
<dbReference type="GO" id="GO:0020037">
    <property type="term" value="F:heme binding"/>
    <property type="evidence" value="ECO:0007669"/>
    <property type="project" value="InterPro"/>
</dbReference>
<dbReference type="RefSeq" id="WP_146534732.1">
    <property type="nucleotide sequence ID" value="NZ_SJPX01000003.1"/>
</dbReference>